<dbReference type="Proteomes" id="UP000612282">
    <property type="component" value="Unassembled WGS sequence"/>
</dbReference>
<comment type="caution">
    <text evidence="1">The sequence shown here is derived from an EMBL/GenBank/DDBJ whole genome shotgun (WGS) entry which is preliminary data.</text>
</comment>
<keyword evidence="2" id="KW-1185">Reference proteome</keyword>
<protein>
    <submittedName>
        <fullName evidence="1">Uncharacterized protein</fullName>
    </submittedName>
</protein>
<proteinExistence type="predicted"/>
<dbReference type="EMBL" id="BOMG01000017">
    <property type="protein sequence ID" value="GID52406.1"/>
    <property type="molecule type" value="Genomic_DNA"/>
</dbReference>
<evidence type="ECO:0000313" key="2">
    <source>
        <dbReference type="Proteomes" id="UP000612282"/>
    </source>
</evidence>
<reference evidence="1 2" key="1">
    <citation type="submission" date="2021-01" db="EMBL/GenBank/DDBJ databases">
        <title>Whole genome shotgun sequence of Actinoplanes couchii NBRC 106145.</title>
        <authorList>
            <person name="Komaki H."/>
            <person name="Tamura T."/>
        </authorList>
    </citation>
    <scope>NUCLEOTIDE SEQUENCE [LARGE SCALE GENOMIC DNA]</scope>
    <source>
        <strain evidence="1 2">NBRC 106145</strain>
    </source>
</reference>
<accession>A0ABQ3X1Q1</accession>
<organism evidence="1 2">
    <name type="scientific">Actinoplanes couchii</name>
    <dbReference type="NCBI Taxonomy" id="403638"/>
    <lineage>
        <taxon>Bacteria</taxon>
        <taxon>Bacillati</taxon>
        <taxon>Actinomycetota</taxon>
        <taxon>Actinomycetes</taxon>
        <taxon>Micromonosporales</taxon>
        <taxon>Micromonosporaceae</taxon>
        <taxon>Actinoplanes</taxon>
    </lineage>
</organism>
<evidence type="ECO:0000313" key="1">
    <source>
        <dbReference type="EMBL" id="GID52406.1"/>
    </source>
</evidence>
<gene>
    <name evidence="1" type="ORF">Aco03nite_008100</name>
</gene>
<name>A0ABQ3X1Q1_9ACTN</name>
<sequence length="50" mass="5330">MEMVLSLIVELPVGKSETPDTLLATGGNPAKNLPRIAEVVDPPFRRGRSG</sequence>